<dbReference type="InterPro" id="IPR016071">
    <property type="entry name" value="Staphylococal_nuclease_OB-fold"/>
</dbReference>
<feature type="region of interest" description="Disordered" evidence="1">
    <location>
        <begin position="114"/>
        <end position="136"/>
    </location>
</feature>
<dbReference type="Gene3D" id="2.40.50.90">
    <property type="match status" value="1"/>
</dbReference>
<evidence type="ECO:0000259" key="2">
    <source>
        <dbReference type="PROSITE" id="PS50830"/>
    </source>
</evidence>
<evidence type="ECO:0000313" key="3">
    <source>
        <dbReference type="EMBL" id="MBB5156074.1"/>
    </source>
</evidence>
<keyword evidence="3" id="KW-0255">Endonuclease</keyword>
<evidence type="ECO:0000256" key="1">
    <source>
        <dbReference type="SAM" id="MobiDB-lite"/>
    </source>
</evidence>
<sequence length="167" mass="17760">MIDGDTVELADGRRIGLLGVDAPAAETCAGPGATEFTRSKVQGQTVKLHREPGVITDQDGRTLGYLQYGAPNYANDLGDDLVMEGWAKTADNGANPAYMDNVKSSADIAEFRSRENHGEPCGEPKVYGDDNGGGTPDYKVDVDVDAPHVNLPDGALTGGFCARKWWC</sequence>
<dbReference type="SUPFAM" id="SSF50199">
    <property type="entry name" value="Staphylococcal nuclease"/>
    <property type="match status" value="1"/>
</dbReference>
<protein>
    <submittedName>
        <fullName evidence="3">Endonuclease YncB(Thermonuclease family)</fullName>
    </submittedName>
</protein>
<feature type="domain" description="TNase-like" evidence="2">
    <location>
        <begin position="1"/>
        <end position="88"/>
    </location>
</feature>
<keyword evidence="3" id="KW-0378">Hydrolase</keyword>
<dbReference type="GO" id="GO:0004519">
    <property type="term" value="F:endonuclease activity"/>
    <property type="evidence" value="ECO:0007669"/>
    <property type="project" value="UniProtKB-KW"/>
</dbReference>
<evidence type="ECO:0000313" key="4">
    <source>
        <dbReference type="Proteomes" id="UP000584374"/>
    </source>
</evidence>
<dbReference type="Pfam" id="PF00565">
    <property type="entry name" value="SNase"/>
    <property type="match status" value="1"/>
</dbReference>
<keyword evidence="3" id="KW-0540">Nuclease</keyword>
<name>A0A840Q622_9PSEU</name>
<feature type="compositionally biased region" description="Basic and acidic residues" evidence="1">
    <location>
        <begin position="114"/>
        <end position="128"/>
    </location>
</feature>
<reference evidence="3 4" key="1">
    <citation type="submission" date="2020-08" db="EMBL/GenBank/DDBJ databases">
        <title>Sequencing the genomes of 1000 actinobacteria strains.</title>
        <authorList>
            <person name="Klenk H.-P."/>
        </authorList>
    </citation>
    <scope>NUCLEOTIDE SEQUENCE [LARGE SCALE GENOMIC DNA]</scope>
    <source>
        <strain evidence="3 4">DSM 45584</strain>
    </source>
</reference>
<dbReference type="EMBL" id="JACHIW010000001">
    <property type="protein sequence ID" value="MBB5156074.1"/>
    <property type="molecule type" value="Genomic_DNA"/>
</dbReference>
<proteinExistence type="predicted"/>
<dbReference type="PROSITE" id="PS50830">
    <property type="entry name" value="TNASE_3"/>
    <property type="match status" value="1"/>
</dbReference>
<gene>
    <name evidence="3" type="ORF">BJ970_003608</name>
</gene>
<organism evidence="3 4">
    <name type="scientific">Saccharopolyspora phatthalungensis</name>
    <dbReference type="NCBI Taxonomy" id="664693"/>
    <lineage>
        <taxon>Bacteria</taxon>
        <taxon>Bacillati</taxon>
        <taxon>Actinomycetota</taxon>
        <taxon>Actinomycetes</taxon>
        <taxon>Pseudonocardiales</taxon>
        <taxon>Pseudonocardiaceae</taxon>
        <taxon>Saccharopolyspora</taxon>
    </lineage>
</organism>
<accession>A0A840Q622</accession>
<dbReference type="Proteomes" id="UP000584374">
    <property type="component" value="Unassembled WGS sequence"/>
</dbReference>
<keyword evidence="4" id="KW-1185">Reference proteome</keyword>
<dbReference type="InterPro" id="IPR035437">
    <property type="entry name" value="SNase_OB-fold_sf"/>
</dbReference>
<dbReference type="RefSeq" id="WP_184727277.1">
    <property type="nucleotide sequence ID" value="NZ_JACHIW010000001.1"/>
</dbReference>
<comment type="caution">
    <text evidence="3">The sequence shown here is derived from an EMBL/GenBank/DDBJ whole genome shotgun (WGS) entry which is preliminary data.</text>
</comment>
<dbReference type="AlphaFoldDB" id="A0A840Q622"/>